<reference evidence="1 2" key="1">
    <citation type="submission" date="2018-03" db="EMBL/GenBank/DDBJ databases">
        <title>The ancient ancestry and fast evolution of plastids.</title>
        <authorList>
            <person name="Moore K.R."/>
            <person name="Magnabosco C."/>
            <person name="Momper L."/>
            <person name="Gold D.A."/>
            <person name="Bosak T."/>
            <person name="Fournier G.P."/>
        </authorList>
    </citation>
    <scope>NUCLEOTIDE SEQUENCE [LARGE SCALE GENOMIC DNA]</scope>
    <source>
        <strain evidence="1 2">CCALA 016</strain>
    </source>
</reference>
<proteinExistence type="predicted"/>
<gene>
    <name evidence="1" type="ORF">C7H19_24320</name>
</gene>
<name>A0A2T1LQT8_9CHRO</name>
<dbReference type="Proteomes" id="UP000239001">
    <property type="component" value="Unassembled WGS sequence"/>
</dbReference>
<organism evidence="1 2">
    <name type="scientific">Aphanothece hegewaldii CCALA 016</name>
    <dbReference type="NCBI Taxonomy" id="2107694"/>
    <lineage>
        <taxon>Bacteria</taxon>
        <taxon>Bacillati</taxon>
        <taxon>Cyanobacteriota</taxon>
        <taxon>Cyanophyceae</taxon>
        <taxon>Oscillatoriophycideae</taxon>
        <taxon>Chroococcales</taxon>
        <taxon>Aphanothecaceae</taxon>
        <taxon>Aphanothece</taxon>
    </lineage>
</organism>
<protein>
    <submittedName>
        <fullName evidence="1">Uncharacterized protein</fullName>
    </submittedName>
</protein>
<accession>A0A2T1LQT8</accession>
<dbReference type="OrthoDB" id="463225at2"/>
<comment type="caution">
    <text evidence="1">The sequence shown here is derived from an EMBL/GenBank/DDBJ whole genome shotgun (WGS) entry which is preliminary data.</text>
</comment>
<evidence type="ECO:0000313" key="2">
    <source>
        <dbReference type="Proteomes" id="UP000239001"/>
    </source>
</evidence>
<dbReference type="AlphaFoldDB" id="A0A2T1LQT8"/>
<dbReference type="RefSeq" id="WP_106459495.1">
    <property type="nucleotide sequence ID" value="NZ_PXOH01000064.1"/>
</dbReference>
<dbReference type="EMBL" id="PXOH01000064">
    <property type="protein sequence ID" value="PSF29448.1"/>
    <property type="molecule type" value="Genomic_DNA"/>
</dbReference>
<reference evidence="1 2" key="2">
    <citation type="submission" date="2018-03" db="EMBL/GenBank/DDBJ databases">
        <authorList>
            <person name="Keele B.F."/>
        </authorList>
    </citation>
    <scope>NUCLEOTIDE SEQUENCE [LARGE SCALE GENOMIC DNA]</scope>
    <source>
        <strain evidence="1 2">CCALA 016</strain>
    </source>
</reference>
<sequence length="69" mass="7890">MVSPEILTNLRKLNRADKLYVIQVLVSELAQKEEDLIKGEQSYPVWSPIDAFEAADVMLKVLEDSRSKK</sequence>
<evidence type="ECO:0000313" key="1">
    <source>
        <dbReference type="EMBL" id="PSF29448.1"/>
    </source>
</evidence>
<keyword evidence="2" id="KW-1185">Reference proteome</keyword>